<dbReference type="AlphaFoldDB" id="C5M5K3"/>
<keyword evidence="3" id="KW-1185">Reference proteome</keyword>
<dbReference type="eggNOG" id="ENOG502QR62">
    <property type="taxonomic scope" value="Eukaryota"/>
</dbReference>
<dbReference type="InterPro" id="IPR005135">
    <property type="entry name" value="Endo/exonuclease/phosphatase"/>
</dbReference>
<dbReference type="OrthoDB" id="276515at2759"/>
<dbReference type="EMBL" id="GG692396">
    <property type="protein sequence ID" value="EER34273.1"/>
    <property type="molecule type" value="Genomic_DNA"/>
</dbReference>
<dbReference type="RefSeq" id="XP_002546828.1">
    <property type="nucleotide sequence ID" value="XM_002546782.1"/>
</dbReference>
<dbReference type="CDD" id="cd09083">
    <property type="entry name" value="EEP-1"/>
    <property type="match status" value="1"/>
</dbReference>
<dbReference type="InterPro" id="IPR036691">
    <property type="entry name" value="Endo/exonu/phosph_ase_sf"/>
</dbReference>
<organism evidence="2 3">
    <name type="scientific">Candida tropicalis (strain ATCC MYA-3404 / T1)</name>
    <name type="common">Yeast</name>
    <dbReference type="NCBI Taxonomy" id="294747"/>
    <lineage>
        <taxon>Eukaryota</taxon>
        <taxon>Fungi</taxon>
        <taxon>Dikarya</taxon>
        <taxon>Ascomycota</taxon>
        <taxon>Saccharomycotina</taxon>
        <taxon>Pichiomycetes</taxon>
        <taxon>Debaryomycetaceae</taxon>
        <taxon>Candida/Lodderomyces clade</taxon>
        <taxon>Candida</taxon>
    </lineage>
</organism>
<dbReference type="SUPFAM" id="SSF56219">
    <property type="entry name" value="DNase I-like"/>
    <property type="match status" value="1"/>
</dbReference>
<dbReference type="PANTHER" id="PTHR12121">
    <property type="entry name" value="CARBON CATABOLITE REPRESSOR PROTEIN 4"/>
    <property type="match status" value="1"/>
</dbReference>
<evidence type="ECO:0000259" key="1">
    <source>
        <dbReference type="Pfam" id="PF03372"/>
    </source>
</evidence>
<dbReference type="KEGG" id="ctp:CTRG_01133"/>
<dbReference type="Proteomes" id="UP000002037">
    <property type="component" value="Unassembled WGS sequence"/>
</dbReference>
<accession>C5M5K3</accession>
<dbReference type="Pfam" id="PF03372">
    <property type="entry name" value="Exo_endo_phos"/>
    <property type="match status" value="1"/>
</dbReference>
<name>C5M5K3_CANTT</name>
<evidence type="ECO:0000313" key="3">
    <source>
        <dbReference type="Proteomes" id="UP000002037"/>
    </source>
</evidence>
<reference evidence="2 3" key="1">
    <citation type="journal article" date="2009" name="Nature">
        <title>Evolution of pathogenicity and sexual reproduction in eight Candida genomes.</title>
        <authorList>
            <person name="Butler G."/>
            <person name="Rasmussen M.D."/>
            <person name="Lin M.F."/>
            <person name="Santos M.A."/>
            <person name="Sakthikumar S."/>
            <person name="Munro C.A."/>
            <person name="Rheinbay E."/>
            <person name="Grabherr M."/>
            <person name="Forche A."/>
            <person name="Reedy J.L."/>
            <person name="Agrafioti I."/>
            <person name="Arnaud M.B."/>
            <person name="Bates S."/>
            <person name="Brown A.J."/>
            <person name="Brunke S."/>
            <person name="Costanzo M.C."/>
            <person name="Fitzpatrick D.A."/>
            <person name="de Groot P.W."/>
            <person name="Harris D."/>
            <person name="Hoyer L.L."/>
            <person name="Hube B."/>
            <person name="Klis F.M."/>
            <person name="Kodira C."/>
            <person name="Lennard N."/>
            <person name="Logue M.E."/>
            <person name="Martin R."/>
            <person name="Neiman A.M."/>
            <person name="Nikolaou E."/>
            <person name="Quail M.A."/>
            <person name="Quinn J."/>
            <person name="Santos M.C."/>
            <person name="Schmitzberger F.F."/>
            <person name="Sherlock G."/>
            <person name="Shah P."/>
            <person name="Silverstein K.A."/>
            <person name="Skrzypek M.S."/>
            <person name="Soll D."/>
            <person name="Staggs R."/>
            <person name="Stansfield I."/>
            <person name="Stumpf M.P."/>
            <person name="Sudbery P.E."/>
            <person name="Srikantha T."/>
            <person name="Zeng Q."/>
            <person name="Berman J."/>
            <person name="Berriman M."/>
            <person name="Heitman J."/>
            <person name="Gow N.A."/>
            <person name="Lorenz M.C."/>
            <person name="Birren B.W."/>
            <person name="Kellis M."/>
            <person name="Cuomo C.A."/>
        </authorList>
    </citation>
    <scope>NUCLEOTIDE SEQUENCE [LARGE SCALE GENOMIC DNA]</scope>
    <source>
        <strain evidence="3">ATCC MYA-3404 / T1</strain>
    </source>
</reference>
<protein>
    <recommendedName>
        <fullName evidence="1">Endonuclease/exonuclease/phosphatase domain-containing protein</fullName>
    </recommendedName>
</protein>
<dbReference type="PANTHER" id="PTHR12121:SF36">
    <property type="entry name" value="ENDONUCLEASE_EXONUCLEASE_PHOSPHATASE DOMAIN-CONTAINING PROTEIN"/>
    <property type="match status" value="1"/>
</dbReference>
<sequence>MTKQNLSVATKVILLLGIILFTVLPLTISEIQGSTDFTIYDHNVRYAASRIKRSSKELSWSERKNGVINAIKSETKDYPSLVGLQETDLSQLKDILQGLNEDESISNNWKYYGCGRNDGKEKGEYSPILYKESDWKLISGSTKWLSLTPDKPSKYPGADKNRIVTITTFMHRSSGKVVNFLNTHLDHKSKEAREYSANLISDYIKQLPHKFPTFLIGDFNSKESDVAYDIISDTMLDSSKVSEIVSGSELDTFSGFGNKKEFNIDFIWSFNSSDSYSTVTPTSYTVIDNYMENGYRFSDHRPIVARYLI</sequence>
<gene>
    <name evidence="2" type="ORF">CTRG_01133</name>
</gene>
<evidence type="ECO:0000313" key="2">
    <source>
        <dbReference type="EMBL" id="EER34273.1"/>
    </source>
</evidence>
<proteinExistence type="predicted"/>
<dbReference type="HOGENOM" id="CLU_030508_0_1_1"/>
<dbReference type="InterPro" id="IPR050410">
    <property type="entry name" value="CCR4/nocturin_mRNA_transcr"/>
</dbReference>
<feature type="domain" description="Endonuclease/exonuclease/phosphatase" evidence="1">
    <location>
        <begin position="55"/>
        <end position="300"/>
    </location>
</feature>
<dbReference type="GeneID" id="8295857"/>
<dbReference type="GO" id="GO:0000175">
    <property type="term" value="F:3'-5'-RNA exonuclease activity"/>
    <property type="evidence" value="ECO:0007669"/>
    <property type="project" value="TreeGrafter"/>
</dbReference>
<dbReference type="Gene3D" id="3.60.10.10">
    <property type="entry name" value="Endonuclease/exonuclease/phosphatase"/>
    <property type="match status" value="1"/>
</dbReference>
<dbReference type="VEuPathDB" id="FungiDB:CTRG_01133"/>